<dbReference type="Proteomes" id="UP000059680">
    <property type="component" value="Chromosome 10"/>
</dbReference>
<reference evidence="3" key="2">
    <citation type="journal article" date="2003" name="Science">
        <title>Collection, Mapping, and Annotation of Over 28,000 cDNA Clones from japonica Rice.</title>
        <authorList>
            <person name="Kikuchi S."/>
            <person name="Satoh K."/>
            <person name="Nagata T."/>
            <person name="Kawagashira N."/>
            <person name="Doi K."/>
            <person name="Kishimoto N."/>
            <person name="Yazaki J."/>
            <person name="Ishikawa M."/>
            <person name="Yamada H."/>
            <person name="Ooka H."/>
            <person name="Hotta I."/>
            <person name="Kojima K."/>
            <person name="Namiki T."/>
            <person name="Ohneda E."/>
            <person name="Yahagi W."/>
            <person name="Suzuki K."/>
            <person name="Li C."/>
            <person name="Ohtsuki K."/>
            <person name="Shishiki T."/>
            <person name="Otomo Y."/>
            <person name="Murakami K."/>
            <person name="Iida Y."/>
            <person name="Sugano S."/>
            <person name="Fujimura T."/>
            <person name="Suzuki Y."/>
            <person name="Tsunoda Y."/>
            <person name="Kurosaki T."/>
            <person name="Kodama T."/>
            <person name="Masuda H."/>
            <person name="Kobayashi M."/>
            <person name="Xie Q."/>
            <person name="Lu M."/>
            <person name="Narikawa R."/>
            <person name="Sugiyama A."/>
            <person name="Mizuno K."/>
            <person name="Yokomizo S."/>
            <person name="Niikura J."/>
            <person name="Ikeda R."/>
            <person name="Ishibiki J."/>
            <person name="Kawamata M."/>
            <person name="Yoshimura A."/>
            <person name="Miura J."/>
            <person name="Kusumegi T."/>
            <person name="Oka M."/>
            <person name="Ryu R."/>
            <person name="Ueda M."/>
            <person name="Matsubara K."/>
            <person name="Kawai J."/>
            <person name="Carninci P."/>
            <person name="Adachi J."/>
            <person name="Aizawa K."/>
            <person name="Arakawa T."/>
            <person name="Fukuda S."/>
            <person name="Hara A."/>
            <person name="Hashidume W."/>
            <person name="Hayatsu N."/>
            <person name="Imotani K."/>
            <person name="Ishii Y."/>
            <person name="Itoh M."/>
            <person name="Kagawa I."/>
            <person name="Kondo S."/>
            <person name="Konno H."/>
            <person name="Miyazaki A."/>
            <person name="Osato N."/>
            <person name="Ota Y."/>
            <person name="Saito R."/>
            <person name="Sasaki D."/>
            <person name="Sato K."/>
            <person name="Shibata K."/>
            <person name="Shinagawa A."/>
            <person name="Shiraki T."/>
            <person name="Yoshino M."/>
            <person name="Hayashizaki Y."/>
        </authorList>
    </citation>
    <scope>NUCLEOTIDE SEQUENCE</scope>
</reference>
<feature type="compositionally biased region" description="Basic residues" evidence="1">
    <location>
        <begin position="1"/>
        <end position="16"/>
    </location>
</feature>
<dbReference type="SMR" id="Q7G2E8"/>
<sequence length="130" mass="14248">MSFRLRHGTPRTHSSRARSAGGPRSVGATPRSEGAVCGGGAEDARHVFDELLRQGSGASMYSLNGARSRRRRALHPRGRCVPLQPHGPSRRRQGNSSHRAHLWHPHRLLLPCGPLGPRFRGLGQCRQEGI</sequence>
<feature type="region of interest" description="Disordered" evidence="1">
    <location>
        <begin position="1"/>
        <end position="39"/>
    </location>
</feature>
<feature type="compositionally biased region" description="Low complexity" evidence="1">
    <location>
        <begin position="17"/>
        <end position="28"/>
    </location>
</feature>
<reference evidence="4 5" key="7">
    <citation type="journal article" date="2013" name="Rice">
        <title>Improvement of the Oryza sativa Nipponbare reference genome using next generation sequence and optical map data.</title>
        <authorList>
            <person name="Kawahara Y."/>
            <person name="de la Bastide M."/>
            <person name="Hamilton J.P."/>
            <person name="Kanamori H."/>
            <person name="McCombie W.R."/>
            <person name="Ouyang S."/>
            <person name="Schwartz D.C."/>
            <person name="Tanaka T."/>
            <person name="Wu J."/>
            <person name="Zhou S."/>
            <person name="Childs K.L."/>
            <person name="Davidson R.M."/>
            <person name="Lin H."/>
            <person name="Quesada-Ocampo L."/>
            <person name="Vaillancourt B."/>
            <person name="Sakai H."/>
            <person name="Lee S.S."/>
            <person name="Kim J."/>
            <person name="Numa H."/>
            <person name="Itoh T."/>
            <person name="Buell C.R."/>
            <person name="Matsumoto T."/>
        </authorList>
    </citation>
    <scope>NUCLEOTIDE SEQUENCE [LARGE SCALE GENOMIC DNA]</scope>
    <source>
        <strain evidence="5">cv. Nipponbare</strain>
    </source>
</reference>
<protein>
    <submittedName>
        <fullName evidence="2">Expressed protein</fullName>
    </submittedName>
    <submittedName>
        <fullName evidence="4">Os10g0499800 protein</fullName>
    </submittedName>
    <submittedName>
        <fullName evidence="3">cDNA clone:J013031N15, full insert sequence</fullName>
    </submittedName>
</protein>
<reference evidence="4" key="6">
    <citation type="journal article" date="2013" name="Plant Cell Physiol.">
        <title>Rice Annotation Project Database (RAP-DB): an integrative and interactive database for rice genomics.</title>
        <authorList>
            <person name="Sakai H."/>
            <person name="Lee S.S."/>
            <person name="Tanaka T."/>
            <person name="Numa H."/>
            <person name="Kim J."/>
            <person name="Kawahara Y."/>
            <person name="Wakimoto H."/>
            <person name="Yang C.C."/>
            <person name="Iwamoto M."/>
            <person name="Abe T."/>
            <person name="Yamada Y."/>
            <person name="Muto A."/>
            <person name="Inokuchi H."/>
            <person name="Ikemura T."/>
            <person name="Matsumoto T."/>
            <person name="Sasaki T."/>
            <person name="Itoh T."/>
        </authorList>
    </citation>
    <scope>NUCLEOTIDE SEQUENCE</scope>
</reference>
<evidence type="ECO:0000313" key="5">
    <source>
        <dbReference type="Proteomes" id="UP000059680"/>
    </source>
</evidence>
<dbReference type="PaxDb" id="39947-Q7G2E8"/>
<dbReference type="AlphaFoldDB" id="Q7G2E8"/>
<proteinExistence type="evidence at transcript level"/>
<dbReference type="EMBL" id="DP000086">
    <property type="protein sequence ID" value="AAP54466.2"/>
    <property type="molecule type" value="Genomic_DNA"/>
</dbReference>
<evidence type="ECO:0000256" key="1">
    <source>
        <dbReference type="SAM" id="MobiDB-lite"/>
    </source>
</evidence>
<dbReference type="EMBL" id="AK099535">
    <property type="protein sequence ID" value="BAG94180.1"/>
    <property type="molecule type" value="mRNA"/>
</dbReference>
<reference evidence="5" key="4">
    <citation type="journal article" date="2005" name="Nature">
        <title>The map-based sequence of the rice genome.</title>
        <authorList>
            <consortium name="International rice genome sequencing project (IRGSP)"/>
            <person name="Matsumoto T."/>
            <person name="Wu J."/>
            <person name="Kanamori H."/>
            <person name="Katayose Y."/>
            <person name="Fujisawa M."/>
            <person name="Namiki N."/>
            <person name="Mizuno H."/>
            <person name="Yamamoto K."/>
            <person name="Antonio B.A."/>
            <person name="Baba T."/>
            <person name="Sakata K."/>
            <person name="Nagamura Y."/>
            <person name="Aoki H."/>
            <person name="Arikawa K."/>
            <person name="Arita K."/>
            <person name="Bito T."/>
            <person name="Chiden Y."/>
            <person name="Fujitsuka N."/>
            <person name="Fukunaka R."/>
            <person name="Hamada M."/>
            <person name="Harada C."/>
            <person name="Hayashi A."/>
            <person name="Hijishita S."/>
            <person name="Honda M."/>
            <person name="Hosokawa S."/>
            <person name="Ichikawa Y."/>
            <person name="Idonuma A."/>
            <person name="Iijima M."/>
            <person name="Ikeda M."/>
            <person name="Ikeno M."/>
            <person name="Ito K."/>
            <person name="Ito S."/>
            <person name="Ito T."/>
            <person name="Ito Y."/>
            <person name="Ito Y."/>
            <person name="Iwabuchi A."/>
            <person name="Kamiya K."/>
            <person name="Karasawa W."/>
            <person name="Kurita K."/>
            <person name="Katagiri S."/>
            <person name="Kikuta A."/>
            <person name="Kobayashi H."/>
            <person name="Kobayashi N."/>
            <person name="Machita K."/>
            <person name="Maehara T."/>
            <person name="Masukawa M."/>
            <person name="Mizubayashi T."/>
            <person name="Mukai Y."/>
            <person name="Nagasaki H."/>
            <person name="Nagata Y."/>
            <person name="Naito S."/>
            <person name="Nakashima M."/>
            <person name="Nakama Y."/>
            <person name="Nakamichi Y."/>
            <person name="Nakamura M."/>
            <person name="Meguro A."/>
            <person name="Negishi M."/>
            <person name="Ohta I."/>
            <person name="Ohta T."/>
            <person name="Okamoto M."/>
            <person name="Ono N."/>
            <person name="Saji S."/>
            <person name="Sakaguchi M."/>
            <person name="Sakai K."/>
            <person name="Shibata M."/>
            <person name="Shimokawa T."/>
            <person name="Song J."/>
            <person name="Takazaki Y."/>
            <person name="Terasawa K."/>
            <person name="Tsugane M."/>
            <person name="Tsuji K."/>
            <person name="Ueda S."/>
            <person name="Waki K."/>
            <person name="Yamagata H."/>
            <person name="Yamamoto M."/>
            <person name="Yamamoto S."/>
            <person name="Yamane H."/>
            <person name="Yoshiki S."/>
            <person name="Yoshihara R."/>
            <person name="Yukawa K."/>
            <person name="Zhong H."/>
            <person name="Yano M."/>
            <person name="Yuan Q."/>
            <person name="Ouyang S."/>
            <person name="Liu J."/>
            <person name="Jones K.M."/>
            <person name="Gansberger K."/>
            <person name="Moffat K."/>
            <person name="Hill J."/>
            <person name="Bera J."/>
            <person name="Fadrosh D."/>
            <person name="Jin S."/>
            <person name="Johri S."/>
            <person name="Kim M."/>
            <person name="Overton L."/>
            <person name="Reardon M."/>
            <person name="Tsitrin T."/>
            <person name="Vuong H."/>
            <person name="Weaver B."/>
            <person name="Ciecko A."/>
            <person name="Tallon L."/>
            <person name="Jackson J."/>
            <person name="Pai G."/>
            <person name="Aken S.V."/>
            <person name="Utterback T."/>
            <person name="Reidmuller S."/>
            <person name="Feldblyum T."/>
            <person name="Hsiao J."/>
            <person name="Zismann V."/>
            <person name="Iobst S."/>
            <person name="de Vazeille A.R."/>
            <person name="Buell C.R."/>
            <person name="Ying K."/>
            <person name="Li Y."/>
            <person name="Lu T."/>
            <person name="Huang Y."/>
            <person name="Zhao Q."/>
            <person name="Feng Q."/>
            <person name="Zhang L."/>
            <person name="Zhu J."/>
            <person name="Weng Q."/>
            <person name="Mu J."/>
            <person name="Lu Y."/>
            <person name="Fan D."/>
            <person name="Liu Y."/>
            <person name="Guan J."/>
            <person name="Zhang Y."/>
            <person name="Yu S."/>
            <person name="Liu X."/>
            <person name="Zhang Y."/>
            <person name="Hong G."/>
            <person name="Han B."/>
            <person name="Choisne N."/>
            <person name="Demange N."/>
            <person name="Orjeda G."/>
            <person name="Samain S."/>
            <person name="Cattolico L."/>
            <person name="Pelletier E."/>
            <person name="Couloux A."/>
            <person name="Segurens B."/>
            <person name="Wincker P."/>
            <person name="D'Hont A."/>
            <person name="Scarpelli C."/>
            <person name="Weissenbach J."/>
            <person name="Salanoubat M."/>
            <person name="Quetier F."/>
            <person name="Yu Y."/>
            <person name="Kim H.R."/>
            <person name="Rambo T."/>
            <person name="Currie J."/>
            <person name="Collura K."/>
            <person name="Luo M."/>
            <person name="Yang T."/>
            <person name="Ammiraju J.S.S."/>
            <person name="Engler F."/>
            <person name="Soderlund C."/>
            <person name="Wing R.A."/>
            <person name="Palmer L.E."/>
            <person name="de la Bastide M."/>
            <person name="Spiegel L."/>
            <person name="Nascimento L."/>
            <person name="Zutavern T."/>
            <person name="O'Shaughnessy A."/>
            <person name="Dike S."/>
            <person name="Dedhia N."/>
            <person name="Preston R."/>
            <person name="Balija V."/>
            <person name="McCombie W.R."/>
            <person name="Chow T."/>
            <person name="Chen H."/>
            <person name="Chung M."/>
            <person name="Chen C."/>
            <person name="Shaw J."/>
            <person name="Wu H."/>
            <person name="Hsiao K."/>
            <person name="Chao Y."/>
            <person name="Chu M."/>
            <person name="Cheng C."/>
            <person name="Hour A."/>
            <person name="Lee P."/>
            <person name="Lin S."/>
            <person name="Lin Y."/>
            <person name="Liou J."/>
            <person name="Liu S."/>
            <person name="Hsing Y."/>
            <person name="Raghuvanshi S."/>
            <person name="Mohanty A."/>
            <person name="Bharti A.K."/>
            <person name="Gaur A."/>
            <person name="Gupta V."/>
            <person name="Kumar D."/>
            <person name="Ravi V."/>
            <person name="Vij S."/>
            <person name="Kapur A."/>
            <person name="Khurana P."/>
            <person name="Khurana P."/>
            <person name="Khurana J.P."/>
            <person name="Tyagi A.K."/>
            <person name="Gaikwad K."/>
            <person name="Singh A."/>
            <person name="Dalal V."/>
            <person name="Srivastava S."/>
            <person name="Dixit A."/>
            <person name="Pal A.K."/>
            <person name="Ghazi I.A."/>
            <person name="Yadav M."/>
            <person name="Pandit A."/>
            <person name="Bhargava A."/>
            <person name="Sureshbabu K."/>
            <person name="Batra K."/>
            <person name="Sharma T.R."/>
            <person name="Mohapatra T."/>
            <person name="Singh N.K."/>
            <person name="Messing J."/>
            <person name="Nelson A.B."/>
            <person name="Fuks G."/>
            <person name="Kavchok S."/>
            <person name="Keizer G."/>
            <person name="Linton E."/>
            <person name="Llaca V."/>
            <person name="Song R."/>
            <person name="Tanyolac B."/>
            <person name="Young S."/>
            <person name="Ho-Il K."/>
            <person name="Hahn J.H."/>
            <person name="Sangsakoo G."/>
            <person name="Vanavichit A."/>
            <person name="de Mattos Luiz.A.T."/>
            <person name="Zimmer P.D."/>
            <person name="Malone G."/>
            <person name="Dellagostin O."/>
            <person name="de Oliveira A.C."/>
            <person name="Bevan M."/>
            <person name="Bancroft I."/>
            <person name="Minx P."/>
            <person name="Cordum H."/>
            <person name="Wilson R."/>
            <person name="Cheng Z."/>
            <person name="Jin W."/>
            <person name="Jiang J."/>
            <person name="Leong S.A."/>
            <person name="Iwama H."/>
            <person name="Gojobori T."/>
            <person name="Itoh T."/>
            <person name="Niimura Y."/>
            <person name="Fujii Y."/>
            <person name="Habara T."/>
            <person name="Sakai H."/>
            <person name="Sato Y."/>
            <person name="Wilson G."/>
            <person name="Kumar K."/>
            <person name="McCouch S."/>
            <person name="Juretic N."/>
            <person name="Hoen D."/>
            <person name="Wright S."/>
            <person name="Bruskiewich R."/>
            <person name="Bureau T."/>
            <person name="Miyao A."/>
            <person name="Hirochika H."/>
            <person name="Nishikawa T."/>
            <person name="Kadowaki K."/>
            <person name="Sugiura M."/>
            <person name="Burr B."/>
            <person name="Sasaki T."/>
        </authorList>
    </citation>
    <scope>NUCLEOTIDE SEQUENCE [LARGE SCALE GENOMIC DNA]</scope>
    <source>
        <strain evidence="5">cv. Nipponbare</strain>
    </source>
</reference>
<dbReference type="HOGENOM" id="CLU_2174912_0_0_1"/>
<organism evidence="2">
    <name type="scientific">Oryza sativa subsp. japonica</name>
    <name type="common">Rice</name>
    <dbReference type="NCBI Taxonomy" id="39947"/>
    <lineage>
        <taxon>Eukaryota</taxon>
        <taxon>Viridiplantae</taxon>
        <taxon>Streptophyta</taxon>
        <taxon>Embryophyta</taxon>
        <taxon>Tracheophyta</taxon>
        <taxon>Spermatophyta</taxon>
        <taxon>Magnoliopsida</taxon>
        <taxon>Liliopsida</taxon>
        <taxon>Poales</taxon>
        <taxon>Poaceae</taxon>
        <taxon>BOP clade</taxon>
        <taxon>Oryzoideae</taxon>
        <taxon>Oryzeae</taxon>
        <taxon>Oryzinae</taxon>
        <taxon>Oryza</taxon>
        <taxon>Oryza sativa</taxon>
    </lineage>
</organism>
<feature type="compositionally biased region" description="Basic residues" evidence="1">
    <location>
        <begin position="88"/>
        <end position="100"/>
    </location>
</feature>
<gene>
    <name evidence="2" type="ordered locus">LOC_Os10g35650</name>
    <name evidence="4" type="ordered locus">Os10g0499800</name>
    <name evidence="4" type="ORF">OSNPB_100499800</name>
</gene>
<name>Q7G2E8_ORYSJ</name>
<evidence type="ECO:0000313" key="3">
    <source>
        <dbReference type="EMBL" id="BAG94180.1"/>
    </source>
</evidence>
<reference evidence="2" key="3">
    <citation type="submission" date="2003-05" db="EMBL/GenBank/DDBJ databases">
        <authorList>
            <person name="Buell C.R."/>
            <person name="Wing R.A."/>
            <person name="McCombie W.R."/>
            <person name="Messing J."/>
            <person name="Yuan Q."/>
            <person name="Ouyang S."/>
        </authorList>
    </citation>
    <scope>NUCLEOTIDE SEQUENCE</scope>
</reference>
<evidence type="ECO:0000313" key="2">
    <source>
        <dbReference type="EMBL" id="AAP54466.2"/>
    </source>
</evidence>
<dbReference type="Gramene" id="Os10t0499800-01">
    <property type="protein sequence ID" value="Os10t0499800-01"/>
    <property type="gene ID" value="Os10g0499800"/>
</dbReference>
<dbReference type="EMBL" id="AP014966">
    <property type="protein sequence ID" value="BAT11517.1"/>
    <property type="molecule type" value="Genomic_DNA"/>
</dbReference>
<reference evidence="4" key="8">
    <citation type="submission" date="2015-10" db="EMBL/GenBank/DDBJ databases">
        <authorList>
            <person name="Sakai H."/>
            <person name="Kawahara Y."/>
            <person name="Matsumoto T."/>
            <person name="Buell C.R."/>
            <person name="Itoh T."/>
        </authorList>
    </citation>
    <scope>NUCLEOTIDE SEQUENCE</scope>
</reference>
<dbReference type="STRING" id="39947.Q7G2E8"/>
<keyword evidence="5" id="KW-1185">Reference proteome</keyword>
<reference evidence="2" key="1">
    <citation type="journal article" date="2003" name="Science">
        <title>In-depth view of structure, activity, and evolution of rice chromosome 10.</title>
        <authorList>
            <consortium name="Rice Chromosome 10 Sequencing Consortium"/>
        </authorList>
    </citation>
    <scope>NUCLEOTIDE SEQUENCE [LARGE SCALE GENOMIC DNA]</scope>
</reference>
<feature type="region of interest" description="Disordered" evidence="1">
    <location>
        <begin position="62"/>
        <end position="100"/>
    </location>
</feature>
<feature type="compositionally biased region" description="Basic residues" evidence="1">
    <location>
        <begin position="67"/>
        <end position="78"/>
    </location>
</feature>
<reference evidence="2" key="5">
    <citation type="submission" date="2006-07" db="EMBL/GenBank/DDBJ databases">
        <authorList>
            <person name="Buell R."/>
        </authorList>
    </citation>
    <scope>NUCLEOTIDE SEQUENCE</scope>
</reference>
<accession>Q7G2E8</accession>
<dbReference type="InParanoid" id="Q7G2E8"/>
<evidence type="ECO:0000313" key="4">
    <source>
        <dbReference type="EMBL" id="BAT11517.1"/>
    </source>
</evidence>